<organism evidence="1">
    <name type="scientific">marine sediment metagenome</name>
    <dbReference type="NCBI Taxonomy" id="412755"/>
    <lineage>
        <taxon>unclassified sequences</taxon>
        <taxon>metagenomes</taxon>
        <taxon>ecological metagenomes</taxon>
    </lineage>
</organism>
<accession>X0X5N7</accession>
<protein>
    <submittedName>
        <fullName evidence="1">Uncharacterized protein</fullName>
    </submittedName>
</protein>
<gene>
    <name evidence="1" type="ORF">S01H1_66447</name>
</gene>
<dbReference type="AlphaFoldDB" id="X0X5N7"/>
<evidence type="ECO:0000313" key="1">
    <source>
        <dbReference type="EMBL" id="GAG30717.1"/>
    </source>
</evidence>
<comment type="caution">
    <text evidence="1">The sequence shown here is derived from an EMBL/GenBank/DDBJ whole genome shotgun (WGS) entry which is preliminary data.</text>
</comment>
<dbReference type="EMBL" id="BARS01043935">
    <property type="protein sequence ID" value="GAG30717.1"/>
    <property type="molecule type" value="Genomic_DNA"/>
</dbReference>
<reference evidence="1" key="1">
    <citation type="journal article" date="2014" name="Front. Microbiol.">
        <title>High frequency of phylogenetically diverse reductive dehalogenase-homologous genes in deep subseafloor sedimentary metagenomes.</title>
        <authorList>
            <person name="Kawai M."/>
            <person name="Futagami T."/>
            <person name="Toyoda A."/>
            <person name="Takaki Y."/>
            <person name="Nishi S."/>
            <person name="Hori S."/>
            <person name="Arai W."/>
            <person name="Tsubouchi T."/>
            <person name="Morono Y."/>
            <person name="Uchiyama I."/>
            <person name="Ito T."/>
            <person name="Fujiyama A."/>
            <person name="Inagaki F."/>
            <person name="Takami H."/>
        </authorList>
    </citation>
    <scope>NUCLEOTIDE SEQUENCE</scope>
    <source>
        <strain evidence="1">Expedition CK06-06</strain>
    </source>
</reference>
<sequence>MFENFGFLFFHKIAANLNLEKAKNPYRNMHFEPADFVSFTITILENYGIHVTVNVTVVF</sequence>
<proteinExistence type="predicted"/>
<name>X0X5N7_9ZZZZ</name>